<accession>A0A975WBH0</accession>
<dbReference type="AlphaFoldDB" id="A0A975WBH0"/>
<keyword evidence="2" id="KW-1185">Reference proteome</keyword>
<dbReference type="Proteomes" id="UP000182932">
    <property type="component" value="Unassembled WGS sequence"/>
</dbReference>
<evidence type="ECO:0000313" key="1">
    <source>
        <dbReference type="EMBL" id="SEJ76654.1"/>
    </source>
</evidence>
<sequence length="268" mass="30530">MTQAQTANIMCIKWGTLFGPEYVNRLYSGVRRNLDHPVRFFCMTEERAGLHPDIELLDLPVEPFAEPMNAALAVANRQGAMRKVSLFRPGLVPDLDGPVLGFDLDVVITGDLTPIWKMSPGKIAMRHDWTEARKGRPTGHGSVFRFDPGRHGFLYEDLAANPYEEVEKARGSEQRYTSHKAMDEGVFDYIPGDWVVSYKYDCNPFPRNYLAAPRLPDEARVVCFHGRPKMPDALEGYTGSFIRYSKPCDWLKDHWIDRAHDDLGPEWA</sequence>
<reference evidence="1 2" key="1">
    <citation type="submission" date="2016-10" db="EMBL/GenBank/DDBJ databases">
        <authorList>
            <person name="Varghese N."/>
            <person name="Submissions S."/>
        </authorList>
    </citation>
    <scope>NUCLEOTIDE SEQUENCE [LARGE SCALE GENOMIC DNA]</scope>
    <source>
        <strain evidence="1 2">FF3</strain>
    </source>
</reference>
<evidence type="ECO:0000313" key="2">
    <source>
        <dbReference type="Proteomes" id="UP000182932"/>
    </source>
</evidence>
<comment type="caution">
    <text evidence="1">The sequence shown here is derived from an EMBL/GenBank/DDBJ whole genome shotgun (WGS) entry which is preliminary data.</text>
</comment>
<protein>
    <recommendedName>
        <fullName evidence="3">Glycosyl transferase</fullName>
    </recommendedName>
</protein>
<dbReference type="EMBL" id="FNYY01000010">
    <property type="protein sequence ID" value="SEJ76654.1"/>
    <property type="molecule type" value="Genomic_DNA"/>
</dbReference>
<dbReference type="InterPro" id="IPR029044">
    <property type="entry name" value="Nucleotide-diphossugar_trans"/>
</dbReference>
<dbReference type="SUPFAM" id="SSF53448">
    <property type="entry name" value="Nucleotide-diphospho-sugar transferases"/>
    <property type="match status" value="1"/>
</dbReference>
<proteinExistence type="predicted"/>
<organism evidence="1 2">
    <name type="scientific">Marinovum algicola</name>
    <dbReference type="NCBI Taxonomy" id="42444"/>
    <lineage>
        <taxon>Bacteria</taxon>
        <taxon>Pseudomonadati</taxon>
        <taxon>Pseudomonadota</taxon>
        <taxon>Alphaproteobacteria</taxon>
        <taxon>Rhodobacterales</taxon>
        <taxon>Roseobacteraceae</taxon>
        <taxon>Marinovum</taxon>
    </lineage>
</organism>
<evidence type="ECO:0008006" key="3">
    <source>
        <dbReference type="Google" id="ProtNLM"/>
    </source>
</evidence>
<name>A0A975WBH0_9RHOB</name>
<gene>
    <name evidence="1" type="ORF">SAMN04487940_11052</name>
</gene>